<gene>
    <name evidence="3" type="ORF">L21SP5_00487</name>
</gene>
<keyword evidence="3" id="KW-0808">Transferase</keyword>
<dbReference type="GO" id="GO:0003877">
    <property type="term" value="F:ATP:ADP adenylyltransferase activity"/>
    <property type="evidence" value="ECO:0007669"/>
    <property type="project" value="UniProtKB-EC"/>
</dbReference>
<organism evidence="3 4">
    <name type="scientific">Salinivirga cyanobacteriivorans</name>
    <dbReference type="NCBI Taxonomy" id="1307839"/>
    <lineage>
        <taxon>Bacteria</taxon>
        <taxon>Pseudomonadati</taxon>
        <taxon>Bacteroidota</taxon>
        <taxon>Bacteroidia</taxon>
        <taxon>Bacteroidales</taxon>
        <taxon>Salinivirgaceae</taxon>
        <taxon>Salinivirga</taxon>
    </lineage>
</organism>
<dbReference type="OrthoDB" id="9784774at2"/>
<dbReference type="PANTHER" id="PTHR46243:SF1">
    <property type="entry name" value="BIS(5'-ADENOSYL)-TRIPHOSPHATASE"/>
    <property type="match status" value="1"/>
</dbReference>
<keyword evidence="4" id="KW-1185">Reference proteome</keyword>
<dbReference type="InterPro" id="IPR011146">
    <property type="entry name" value="HIT-like"/>
</dbReference>
<dbReference type="InterPro" id="IPR019808">
    <property type="entry name" value="Histidine_triad_CS"/>
</dbReference>
<keyword evidence="3" id="KW-0548">Nucleotidyltransferase</keyword>
<dbReference type="RefSeq" id="WP_057951738.1">
    <property type="nucleotide sequence ID" value="NZ_CP013118.1"/>
</dbReference>
<reference evidence="3 4" key="1">
    <citation type="submission" date="2015-11" db="EMBL/GenBank/DDBJ databases">
        <title>Description and complete genome sequence of a novel strain predominating in hypersaline microbial mats and representing a new family of the Bacteriodetes phylum.</title>
        <authorList>
            <person name="Spring S."/>
            <person name="Bunk B."/>
            <person name="Sproer C."/>
            <person name="Klenk H.-P."/>
        </authorList>
    </citation>
    <scope>NUCLEOTIDE SEQUENCE [LARGE SCALE GENOMIC DNA]</scope>
    <source>
        <strain evidence="3 4">L21-Spi-D4</strain>
    </source>
</reference>
<evidence type="ECO:0000313" key="4">
    <source>
        <dbReference type="Proteomes" id="UP000064893"/>
    </source>
</evidence>
<feature type="domain" description="HIT" evidence="2">
    <location>
        <begin position="8"/>
        <end position="115"/>
    </location>
</feature>
<dbReference type="PANTHER" id="PTHR46243">
    <property type="entry name" value="BIS(5'-ADENOSYL)-TRIPHOSPHATASE"/>
    <property type="match status" value="1"/>
</dbReference>
<dbReference type="PROSITE" id="PS00892">
    <property type="entry name" value="HIT_1"/>
    <property type="match status" value="1"/>
</dbReference>
<evidence type="ECO:0000313" key="3">
    <source>
        <dbReference type="EMBL" id="ALO14163.1"/>
    </source>
</evidence>
<dbReference type="KEGG" id="blq:L21SP5_00487"/>
<sequence length="164" mass="18682">MSEIQHITGCPFCLNADHPLVFFASEYFRAIYNRAPILPGHTLVVPARHVAALDDLTITELEHIMVFTRKVNHIIKKLFPNEGFNWTLQDGQPAGQTIEHLHLHIIPRTEGDLPEPGDWYPKLQASKEKLIDSFSRPQHTEKELLHITEKLKSAAISNSNDFQS</sequence>
<feature type="short sequence motif" description="Histidine triad motif" evidence="1">
    <location>
        <begin position="100"/>
        <end position="104"/>
    </location>
</feature>
<protein>
    <submittedName>
        <fullName evidence="3">AP-4-A phosphorylase</fullName>
        <ecNumber evidence="3">2.7.7.53</ecNumber>
    </submittedName>
</protein>
<dbReference type="EC" id="2.7.7.53" evidence="3"/>
<dbReference type="Gene3D" id="3.30.428.10">
    <property type="entry name" value="HIT-like"/>
    <property type="match status" value="1"/>
</dbReference>
<dbReference type="Pfam" id="PF01230">
    <property type="entry name" value="HIT"/>
    <property type="match status" value="1"/>
</dbReference>
<dbReference type="STRING" id="1307839.L21SP5_00487"/>
<dbReference type="InterPro" id="IPR036265">
    <property type="entry name" value="HIT-like_sf"/>
</dbReference>
<dbReference type="EMBL" id="CP013118">
    <property type="protein sequence ID" value="ALO14163.1"/>
    <property type="molecule type" value="Genomic_DNA"/>
</dbReference>
<proteinExistence type="predicted"/>
<evidence type="ECO:0000259" key="2">
    <source>
        <dbReference type="PROSITE" id="PS51084"/>
    </source>
</evidence>
<dbReference type="AlphaFoldDB" id="A0A0S2HVV5"/>
<accession>A0A0S2HVV5</accession>
<dbReference type="SUPFAM" id="SSF54197">
    <property type="entry name" value="HIT-like"/>
    <property type="match status" value="1"/>
</dbReference>
<dbReference type="InterPro" id="IPR051884">
    <property type="entry name" value="Bis(5'-adenosyl)-TPase_reg"/>
</dbReference>
<dbReference type="PROSITE" id="PS51084">
    <property type="entry name" value="HIT_2"/>
    <property type="match status" value="1"/>
</dbReference>
<evidence type="ECO:0000256" key="1">
    <source>
        <dbReference type="PROSITE-ProRule" id="PRU00464"/>
    </source>
</evidence>
<dbReference type="Proteomes" id="UP000064893">
    <property type="component" value="Chromosome"/>
</dbReference>
<name>A0A0S2HVV5_9BACT</name>